<dbReference type="AlphaFoldDB" id="A0A0F9VEG6"/>
<organism evidence="1">
    <name type="scientific">marine sediment metagenome</name>
    <dbReference type="NCBI Taxonomy" id="412755"/>
    <lineage>
        <taxon>unclassified sequences</taxon>
        <taxon>metagenomes</taxon>
        <taxon>ecological metagenomes</taxon>
    </lineage>
</organism>
<gene>
    <name evidence="1" type="ORF">LCGC14_0416020</name>
</gene>
<protein>
    <submittedName>
        <fullName evidence="1">Uncharacterized protein</fullName>
    </submittedName>
</protein>
<sequence length="80" mass="8794">MDIITTLVAAIKEQEASSKKNVDNLKHQLDCELDKQMVPFGKIKTILRLLGSHSSHSSHSSSTTAYQLVQMIEADLIKGA</sequence>
<evidence type="ECO:0000313" key="1">
    <source>
        <dbReference type="EMBL" id="KKN71956.1"/>
    </source>
</evidence>
<dbReference type="EMBL" id="LAZR01000373">
    <property type="protein sequence ID" value="KKN71956.1"/>
    <property type="molecule type" value="Genomic_DNA"/>
</dbReference>
<name>A0A0F9VEG6_9ZZZZ</name>
<reference evidence="1" key="1">
    <citation type="journal article" date="2015" name="Nature">
        <title>Complex archaea that bridge the gap between prokaryotes and eukaryotes.</title>
        <authorList>
            <person name="Spang A."/>
            <person name="Saw J.H."/>
            <person name="Jorgensen S.L."/>
            <person name="Zaremba-Niedzwiedzka K."/>
            <person name="Martijn J."/>
            <person name="Lind A.E."/>
            <person name="van Eijk R."/>
            <person name="Schleper C."/>
            <person name="Guy L."/>
            <person name="Ettema T.J."/>
        </authorList>
    </citation>
    <scope>NUCLEOTIDE SEQUENCE</scope>
</reference>
<accession>A0A0F9VEG6</accession>
<proteinExistence type="predicted"/>
<comment type="caution">
    <text evidence="1">The sequence shown here is derived from an EMBL/GenBank/DDBJ whole genome shotgun (WGS) entry which is preliminary data.</text>
</comment>